<dbReference type="RefSeq" id="WP_231608589.1">
    <property type="nucleotide sequence ID" value="NZ_AP022572.1"/>
</dbReference>
<reference evidence="1 2" key="1">
    <citation type="journal article" date="2019" name="Emerg. Microbes Infect.">
        <title>Comprehensive subspecies identification of 175 nontuberculous mycobacteria species based on 7547 genomic profiles.</title>
        <authorList>
            <person name="Matsumoto Y."/>
            <person name="Kinjo T."/>
            <person name="Motooka D."/>
            <person name="Nabeya D."/>
            <person name="Jung N."/>
            <person name="Uechi K."/>
            <person name="Horii T."/>
            <person name="Iida T."/>
            <person name="Fujita J."/>
            <person name="Nakamura S."/>
        </authorList>
    </citation>
    <scope>NUCLEOTIDE SEQUENCE [LARGE SCALE GENOMIC DNA]</scope>
    <source>
        <strain evidence="1 2">JCM 12657</strain>
    </source>
</reference>
<dbReference type="Proteomes" id="UP000467164">
    <property type="component" value="Chromosome"/>
</dbReference>
<evidence type="ECO:0000313" key="2">
    <source>
        <dbReference type="Proteomes" id="UP000467164"/>
    </source>
</evidence>
<accession>A0A7I7LFT8</accession>
<dbReference type="AlphaFoldDB" id="A0A7I7LFT8"/>
<dbReference type="EMBL" id="AP022572">
    <property type="protein sequence ID" value="BBX58881.1"/>
    <property type="molecule type" value="Genomic_DNA"/>
</dbReference>
<proteinExistence type="predicted"/>
<name>A0A7I7LFT8_9MYCO</name>
<keyword evidence="2" id="KW-1185">Reference proteome</keyword>
<gene>
    <name evidence="1" type="ORF">MSHO_42260</name>
</gene>
<organism evidence="1 2">
    <name type="scientific">Mycobacterium shottsii</name>
    <dbReference type="NCBI Taxonomy" id="133549"/>
    <lineage>
        <taxon>Bacteria</taxon>
        <taxon>Bacillati</taxon>
        <taxon>Actinomycetota</taxon>
        <taxon>Actinomycetes</taxon>
        <taxon>Mycobacteriales</taxon>
        <taxon>Mycobacteriaceae</taxon>
        <taxon>Mycobacterium</taxon>
        <taxon>Mycobacterium ulcerans group</taxon>
    </lineage>
</organism>
<evidence type="ECO:0000313" key="1">
    <source>
        <dbReference type="EMBL" id="BBX58881.1"/>
    </source>
</evidence>
<protein>
    <submittedName>
        <fullName evidence="1">Uncharacterized protein</fullName>
    </submittedName>
</protein>
<dbReference type="KEGG" id="msho:MSHO_42260"/>
<sequence length="352" mass="38563">MRGGVRLCYDGKVFEDASAEQARAILAAAHCVTQQTIDPADPRSGRGEGVVVAAGRLLFRPAVEIEPSGLGRIEPQELARAVGPDRDLAEHAAALIACASLSDGRIDPGRLRKVVEYAHAMHVRAGWVRDVLQVARGHLAWAMADMTRRNRSTFPGWASPDDTLTEMMPYRAQTDEDKRLAARFLALEGLPEGTFGHQFWAHFRRHGFGFPGETEAFAGLFAVLHDGLHVLSGYSTSIQGELLVSTFTGAMHRRDALRAHILPVIFEWQVSHEVNGIGARRGALDPVKFLVSWQRGDSMTTDVLAPNWDFWSVVDVELDELRVRYAIAPLLPADAAAGDEVIVADKADPYAN</sequence>